<organism evidence="2 3">
    <name type="scientific">Longimicrobium terrae</name>
    <dbReference type="NCBI Taxonomy" id="1639882"/>
    <lineage>
        <taxon>Bacteria</taxon>
        <taxon>Pseudomonadati</taxon>
        <taxon>Gemmatimonadota</taxon>
        <taxon>Longimicrobiia</taxon>
        <taxon>Longimicrobiales</taxon>
        <taxon>Longimicrobiaceae</taxon>
        <taxon>Longimicrobium</taxon>
    </lineage>
</organism>
<gene>
    <name evidence="2" type="ORF">HNQ61_001985</name>
</gene>
<dbReference type="Pfam" id="PF18145">
    <property type="entry name" value="SAVED"/>
    <property type="match status" value="1"/>
</dbReference>
<proteinExistence type="predicted"/>
<comment type="caution">
    <text evidence="2">The sequence shown here is derived from an EMBL/GenBank/DDBJ whole genome shotgun (WGS) entry which is preliminary data.</text>
</comment>
<keyword evidence="3" id="KW-1185">Reference proteome</keyword>
<feature type="domain" description="SMODS-associated and fused to various effectors" evidence="1">
    <location>
        <begin position="204"/>
        <end position="380"/>
    </location>
</feature>
<name>A0A841GXG8_9BACT</name>
<evidence type="ECO:0000313" key="3">
    <source>
        <dbReference type="Proteomes" id="UP000582837"/>
    </source>
</evidence>
<dbReference type="RefSeq" id="WP_170035752.1">
    <property type="nucleotide sequence ID" value="NZ_JABDTL010000001.1"/>
</dbReference>
<sequence>MSITTIPQKARFEVWLRAGGRCQYAGCNQALWRDDLTLQRMNRSYLAHIVADSADGPRGDPELSHKLNADPANIMLLCDTHHRLVDVEDVAGHPAELLVRYKREHEERIERQTAIQTNRRTELLLLSTRIADRQGLVNFEQAREAVVAEERYPASDLGIRIELASLDVDESDPVYWTLVPQLIDRKLQPFLSSLEGPTGYPINHLSIFALAPIPVLIYLGKTVGDVISGDAFQRHRNTNHWIWQELSDIGFNYTVLRPESLDAEVCKVAVNLSLCGTIHPSEIERAVGESLPTYTMTIAQPRPDFLKAKEQLELFRNEWRQLLGTLREQHGENCEVHLFPAVPNAIAVEIGRSLLPKVDPRLVIYDPGKMRSGFAPTLTF</sequence>
<protein>
    <recommendedName>
        <fullName evidence="1">SMODS-associated and fused to various effectors domain-containing protein</fullName>
    </recommendedName>
</protein>
<dbReference type="Proteomes" id="UP000582837">
    <property type="component" value="Unassembled WGS sequence"/>
</dbReference>
<accession>A0A841GXG8</accession>
<reference evidence="2 3" key="1">
    <citation type="submission" date="2020-08" db="EMBL/GenBank/DDBJ databases">
        <title>Genomic Encyclopedia of Type Strains, Phase IV (KMG-IV): sequencing the most valuable type-strain genomes for metagenomic binning, comparative biology and taxonomic classification.</title>
        <authorList>
            <person name="Goeker M."/>
        </authorList>
    </citation>
    <scope>NUCLEOTIDE SEQUENCE [LARGE SCALE GENOMIC DNA]</scope>
    <source>
        <strain evidence="2 3">DSM 29007</strain>
    </source>
</reference>
<evidence type="ECO:0000259" key="1">
    <source>
        <dbReference type="Pfam" id="PF18145"/>
    </source>
</evidence>
<dbReference type="EMBL" id="JACHIA010000004">
    <property type="protein sequence ID" value="MBB6070366.1"/>
    <property type="molecule type" value="Genomic_DNA"/>
</dbReference>
<dbReference type="NCBIfam" id="NF033611">
    <property type="entry name" value="SAVED"/>
    <property type="match status" value="1"/>
</dbReference>
<evidence type="ECO:0000313" key="2">
    <source>
        <dbReference type="EMBL" id="MBB6070366.1"/>
    </source>
</evidence>
<dbReference type="AlphaFoldDB" id="A0A841GXG8"/>
<dbReference type="InterPro" id="IPR040836">
    <property type="entry name" value="SAVED"/>
</dbReference>